<proteinExistence type="inferred from homology"/>
<keyword evidence="8" id="KW-0732">Signal</keyword>
<comment type="catalytic activity">
    <reaction evidence="1">
        <text>Hydrolysis of Pro-|-Xaa &gt;&gt; Ala-|-Xaa in oligopeptides.</text>
        <dbReference type="EC" id="3.4.21.26"/>
    </reaction>
</comment>
<dbReference type="EC" id="3.4.21.-" evidence="7"/>
<evidence type="ECO:0000256" key="8">
    <source>
        <dbReference type="SAM" id="SignalP"/>
    </source>
</evidence>
<dbReference type="GO" id="GO:0006508">
    <property type="term" value="P:proteolysis"/>
    <property type="evidence" value="ECO:0007669"/>
    <property type="project" value="UniProtKB-KW"/>
</dbReference>
<dbReference type="InterPro" id="IPR006311">
    <property type="entry name" value="TAT_signal"/>
</dbReference>
<dbReference type="InterPro" id="IPR001375">
    <property type="entry name" value="Peptidase_S9_cat"/>
</dbReference>
<keyword evidence="12" id="KW-1185">Reference proteome</keyword>
<evidence type="ECO:0000313" key="12">
    <source>
        <dbReference type="Proteomes" id="UP000247498"/>
    </source>
</evidence>
<dbReference type="AlphaFoldDB" id="A0A2V0NS18"/>
<dbReference type="PROSITE" id="PS00708">
    <property type="entry name" value="PRO_ENDOPEP_SER"/>
    <property type="match status" value="1"/>
</dbReference>
<evidence type="ECO:0000256" key="6">
    <source>
        <dbReference type="ARBA" id="ARBA00045448"/>
    </source>
</evidence>
<dbReference type="InterPro" id="IPR051543">
    <property type="entry name" value="Serine_Peptidase_S9A"/>
</dbReference>
<evidence type="ECO:0000259" key="9">
    <source>
        <dbReference type="Pfam" id="PF00326"/>
    </source>
</evidence>
<evidence type="ECO:0000256" key="1">
    <source>
        <dbReference type="ARBA" id="ARBA00001070"/>
    </source>
</evidence>
<feature type="signal peptide" evidence="8">
    <location>
        <begin position="1"/>
        <end position="25"/>
    </location>
</feature>
<dbReference type="PROSITE" id="PS51318">
    <property type="entry name" value="TAT"/>
    <property type="match status" value="1"/>
</dbReference>
<name>A0A2V0NS18_9CHLO</name>
<evidence type="ECO:0000256" key="2">
    <source>
        <dbReference type="ARBA" id="ARBA00005228"/>
    </source>
</evidence>
<dbReference type="PANTHER" id="PTHR11757">
    <property type="entry name" value="PROTEASE FAMILY S9A OLIGOPEPTIDASE"/>
    <property type="match status" value="1"/>
</dbReference>
<dbReference type="PROSITE" id="PS51257">
    <property type="entry name" value="PROKAR_LIPOPROTEIN"/>
    <property type="match status" value="1"/>
</dbReference>
<dbReference type="Pfam" id="PF00326">
    <property type="entry name" value="Peptidase_S9"/>
    <property type="match status" value="1"/>
</dbReference>
<keyword evidence="4 7" id="KW-0378">Hydrolase</keyword>
<accession>A0A2V0NS18</accession>
<comment type="caution">
    <text evidence="11">The sequence shown here is derived from an EMBL/GenBank/DDBJ whole genome shotgun (WGS) entry which is preliminary data.</text>
</comment>
<dbReference type="PANTHER" id="PTHR11757:SF19">
    <property type="entry name" value="PROLYL ENDOPEPTIDASE-LIKE"/>
    <property type="match status" value="1"/>
</dbReference>
<dbReference type="Gene3D" id="3.40.50.1820">
    <property type="entry name" value="alpha/beta hydrolase"/>
    <property type="match status" value="1"/>
</dbReference>
<dbReference type="InterPro" id="IPR029058">
    <property type="entry name" value="AB_hydrolase_fold"/>
</dbReference>
<protein>
    <recommendedName>
        <fullName evidence="7">Prolyl endopeptidase</fullName>
        <ecNumber evidence="7">3.4.21.-</ecNumber>
    </recommendedName>
</protein>
<comment type="similarity">
    <text evidence="2 7">Belongs to the peptidase S9A family.</text>
</comment>
<dbReference type="Proteomes" id="UP000247498">
    <property type="component" value="Unassembled WGS sequence"/>
</dbReference>
<dbReference type="Pfam" id="PF02897">
    <property type="entry name" value="Peptidase_S9_N"/>
    <property type="match status" value="1"/>
</dbReference>
<dbReference type="FunCoup" id="A0A2V0NS18">
    <property type="interactions" value="1284"/>
</dbReference>
<dbReference type="GO" id="GO:0004252">
    <property type="term" value="F:serine-type endopeptidase activity"/>
    <property type="evidence" value="ECO:0007669"/>
    <property type="project" value="UniProtKB-UniRule"/>
</dbReference>
<evidence type="ECO:0000256" key="5">
    <source>
        <dbReference type="ARBA" id="ARBA00022825"/>
    </source>
</evidence>
<reference evidence="11 12" key="1">
    <citation type="journal article" date="2018" name="Sci. Rep.">
        <title>Raphidocelis subcapitata (=Pseudokirchneriella subcapitata) provides an insight into genome evolution and environmental adaptations in the Sphaeropleales.</title>
        <authorList>
            <person name="Suzuki S."/>
            <person name="Yamaguchi H."/>
            <person name="Nakajima N."/>
            <person name="Kawachi M."/>
        </authorList>
    </citation>
    <scope>NUCLEOTIDE SEQUENCE [LARGE SCALE GENOMIC DNA]</scope>
    <source>
        <strain evidence="11 12">NIES-35</strain>
    </source>
</reference>
<dbReference type="Gene3D" id="2.130.10.120">
    <property type="entry name" value="Prolyl oligopeptidase, N-terminal domain"/>
    <property type="match status" value="1"/>
</dbReference>
<dbReference type="InterPro" id="IPR002471">
    <property type="entry name" value="Pept_S9_AS"/>
</dbReference>
<evidence type="ECO:0000256" key="7">
    <source>
        <dbReference type="RuleBase" id="RU368024"/>
    </source>
</evidence>
<dbReference type="EMBL" id="BDRX01000017">
    <property type="protein sequence ID" value="GBF90424.1"/>
    <property type="molecule type" value="Genomic_DNA"/>
</dbReference>
<evidence type="ECO:0000256" key="4">
    <source>
        <dbReference type="ARBA" id="ARBA00022801"/>
    </source>
</evidence>
<dbReference type="InParanoid" id="A0A2V0NS18"/>
<feature type="domain" description="Peptidase S9A N-terminal" evidence="10">
    <location>
        <begin position="50"/>
        <end position="482"/>
    </location>
</feature>
<dbReference type="InterPro" id="IPR023302">
    <property type="entry name" value="Pept_S9A_N"/>
</dbReference>
<gene>
    <name evidence="11" type="ORF">Rsub_03420</name>
</gene>
<evidence type="ECO:0000313" key="11">
    <source>
        <dbReference type="EMBL" id="GBF90424.1"/>
    </source>
</evidence>
<dbReference type="OrthoDB" id="248387at2759"/>
<feature type="domain" description="Peptidase S9 prolyl oligopeptidase catalytic" evidence="9">
    <location>
        <begin position="544"/>
        <end position="759"/>
    </location>
</feature>
<comment type="function">
    <text evidence="6">Serine peptidase whose precise substrate specificity remains unclear. Does not cleave peptides after a arginine or lysine residue. Regulates trans-Golgi network morphology and sorting by regulating the membrane binding of the AP-1 complex. May play a role in the regulation of synaptic vesicle exocytosis.</text>
</comment>
<keyword evidence="3 7" id="KW-0645">Protease</keyword>
<dbReference type="SUPFAM" id="SSF50993">
    <property type="entry name" value="Peptidase/esterase 'gauge' domain"/>
    <property type="match status" value="1"/>
</dbReference>
<sequence length="780" mass="85089">MARPSRAAALALAVALACLVAAAAAAPARAAASRAGARLSGSKLGIGEPPVARRKPHRMKTNGETRVDDYYWLRDDSRGDAEVLEYLEAENKYAAAAMEDTKELQERLFGEMKGRIKESDVSVPSKYNGYWYYARTVEGSQYEVHCRRAAGPAASATGADMEYPDVTKGAAEGEEVILDENRRREEIGAKFFAVDAVEVSPDQKLLAWAEDTVGGEKYTVHVKELATGRAVSEPIPETSGSVVWANDNATLFYVVKDKLDRPYKVMRHKIGTPVADDVAVFEEPDEAFYVAIGKDFSEKLLYIQSGSSLTSEILYLGADDPSGEWKVVLPRSKNVDYSVAYHPGPEGGEPWFMILLRDERRPNSEALVAPVSDPSRQTVLLPHRADVQLDGVGVSSKYVIANERANATVRVVYHELAPGGPMPTAPLGAGTVIGFDEAVYDLSGGITGEFESEVLRLYYNSMTTPTSIIDHHIGSGRRAVRKTISVLGGFSKDDYASERVWATSPDGTRVPISLVYRKDLFKQDGTAKMLLYGYGSYGSSMDPTFDSKRLSLLDRGWVYGIAHIRGGGDLGRLWYEDGKFLKKRHTFEDFVAAAELLVQANYTSPEGLAIEGRSAGGMLIGAVLNMRPDLFNSAIAGVPFVDCLTTMLDPSIPLTITEYEEWGNPELPEYYEYMKSYSPVDNVKPQRYPHMLVTAGLHDPRVGYWEPAKWVAKLRSLKTDDSVLLLKTELGAGHFSVTGRFDRLKERAAELAFILKAAGQMDAAPLAGSGAAASPAAAAA</sequence>
<keyword evidence="5 7" id="KW-0720">Serine protease</keyword>
<organism evidence="11 12">
    <name type="scientific">Raphidocelis subcapitata</name>
    <dbReference type="NCBI Taxonomy" id="307507"/>
    <lineage>
        <taxon>Eukaryota</taxon>
        <taxon>Viridiplantae</taxon>
        <taxon>Chlorophyta</taxon>
        <taxon>core chlorophytes</taxon>
        <taxon>Chlorophyceae</taxon>
        <taxon>CS clade</taxon>
        <taxon>Sphaeropleales</taxon>
        <taxon>Selenastraceae</taxon>
        <taxon>Raphidocelis</taxon>
    </lineage>
</organism>
<dbReference type="InterPro" id="IPR002470">
    <property type="entry name" value="Peptidase_S9A"/>
</dbReference>
<dbReference type="SUPFAM" id="SSF53474">
    <property type="entry name" value="alpha/beta-Hydrolases"/>
    <property type="match status" value="1"/>
</dbReference>
<evidence type="ECO:0000256" key="3">
    <source>
        <dbReference type="ARBA" id="ARBA00022670"/>
    </source>
</evidence>
<feature type="chain" id="PRO_5015887041" description="Prolyl endopeptidase" evidence="8">
    <location>
        <begin position="26"/>
        <end position="780"/>
    </location>
</feature>
<dbReference type="FunFam" id="3.40.50.1820:FF:000005">
    <property type="entry name" value="Prolyl endopeptidase"/>
    <property type="match status" value="1"/>
</dbReference>
<dbReference type="PRINTS" id="PR00862">
    <property type="entry name" value="PROLIGOPTASE"/>
</dbReference>
<evidence type="ECO:0000259" key="10">
    <source>
        <dbReference type="Pfam" id="PF02897"/>
    </source>
</evidence>